<evidence type="ECO:0000256" key="1">
    <source>
        <dbReference type="ARBA" id="ARBA00004906"/>
    </source>
</evidence>
<evidence type="ECO:0000313" key="3">
    <source>
        <dbReference type="EMBL" id="MED6150677.1"/>
    </source>
</evidence>
<comment type="caution">
    <text evidence="3">The sequence shown here is derived from an EMBL/GenBank/DDBJ whole genome shotgun (WGS) entry which is preliminary data.</text>
</comment>
<gene>
    <name evidence="3" type="ORF">PIB30_074717</name>
</gene>
<dbReference type="Proteomes" id="UP001341840">
    <property type="component" value="Unassembled WGS sequence"/>
</dbReference>
<proteinExistence type="predicted"/>
<evidence type="ECO:0000259" key="2">
    <source>
        <dbReference type="Pfam" id="PF03931"/>
    </source>
</evidence>
<reference evidence="3 4" key="1">
    <citation type="journal article" date="2023" name="Plants (Basel)">
        <title>Bridging the Gap: Combining Genomics and Transcriptomics Approaches to Understand Stylosanthes scabra, an Orphan Legume from the Brazilian Caatinga.</title>
        <authorList>
            <person name="Ferreira-Neto J.R.C."/>
            <person name="da Silva M.D."/>
            <person name="Binneck E."/>
            <person name="de Melo N.F."/>
            <person name="da Silva R.H."/>
            <person name="de Melo A.L.T.M."/>
            <person name="Pandolfi V."/>
            <person name="Bustamante F.O."/>
            <person name="Brasileiro-Vidal A.C."/>
            <person name="Benko-Iseppon A.M."/>
        </authorList>
    </citation>
    <scope>NUCLEOTIDE SEQUENCE [LARGE SCALE GENOMIC DNA]</scope>
    <source>
        <tissue evidence="3">Leaves</tissue>
    </source>
</reference>
<dbReference type="InterPro" id="IPR016073">
    <property type="entry name" value="Skp1_comp_POZ"/>
</dbReference>
<protein>
    <recommendedName>
        <fullName evidence="2">SKP1 component POZ domain-containing protein</fullName>
    </recommendedName>
</protein>
<evidence type="ECO:0000313" key="4">
    <source>
        <dbReference type="Proteomes" id="UP001341840"/>
    </source>
</evidence>
<organism evidence="3 4">
    <name type="scientific">Stylosanthes scabra</name>
    <dbReference type="NCBI Taxonomy" id="79078"/>
    <lineage>
        <taxon>Eukaryota</taxon>
        <taxon>Viridiplantae</taxon>
        <taxon>Streptophyta</taxon>
        <taxon>Embryophyta</taxon>
        <taxon>Tracheophyta</taxon>
        <taxon>Spermatophyta</taxon>
        <taxon>Magnoliopsida</taxon>
        <taxon>eudicotyledons</taxon>
        <taxon>Gunneridae</taxon>
        <taxon>Pentapetalae</taxon>
        <taxon>rosids</taxon>
        <taxon>fabids</taxon>
        <taxon>Fabales</taxon>
        <taxon>Fabaceae</taxon>
        <taxon>Papilionoideae</taxon>
        <taxon>50 kb inversion clade</taxon>
        <taxon>dalbergioids sensu lato</taxon>
        <taxon>Dalbergieae</taxon>
        <taxon>Pterocarpus clade</taxon>
        <taxon>Stylosanthes</taxon>
    </lineage>
</organism>
<name>A0ABU6TPD5_9FABA</name>
<comment type="pathway">
    <text evidence="1">Protein modification; protein ubiquitination.</text>
</comment>
<dbReference type="SUPFAM" id="SSF54695">
    <property type="entry name" value="POZ domain"/>
    <property type="match status" value="1"/>
</dbReference>
<dbReference type="EMBL" id="JASCZI010091556">
    <property type="protein sequence ID" value="MED6150677.1"/>
    <property type="molecule type" value="Genomic_DNA"/>
</dbReference>
<keyword evidence="4" id="KW-1185">Reference proteome</keyword>
<accession>A0ABU6TPD5</accession>
<dbReference type="Pfam" id="PF03931">
    <property type="entry name" value="Skp1_POZ"/>
    <property type="match status" value="1"/>
</dbReference>
<dbReference type="InterPro" id="IPR011333">
    <property type="entry name" value="SKP1/BTB/POZ_sf"/>
</dbReference>
<dbReference type="Gene3D" id="3.30.710.10">
    <property type="entry name" value="Potassium Channel Kv1.1, Chain A"/>
    <property type="match status" value="1"/>
</dbReference>
<sequence length="149" mass="16818">MSSTRKITLKHIIDDCADSSIPLSNVTIKILAKVIEYCKNTLRLQTLKKSPTRKKLWACWQLVKTALSPDRIAAHARASLLLGRLGVLPLLLMGVRRKHRGACSRRTQRSFSLLVEYSGSALHFSPWTRFILVIHVLSTSYEDIHQSAP</sequence>
<feature type="domain" description="SKP1 component POZ" evidence="2">
    <location>
        <begin position="8"/>
        <end position="40"/>
    </location>
</feature>